<evidence type="ECO:0000259" key="6">
    <source>
        <dbReference type="Pfam" id="PF00389"/>
    </source>
</evidence>
<dbReference type="GO" id="GO:0016618">
    <property type="term" value="F:hydroxypyruvate reductase [NAD(P)H] activity"/>
    <property type="evidence" value="ECO:0007669"/>
    <property type="project" value="TreeGrafter"/>
</dbReference>
<keyword evidence="4" id="KW-0520">NAD</keyword>
<dbReference type="GO" id="GO:0005829">
    <property type="term" value="C:cytosol"/>
    <property type="evidence" value="ECO:0007669"/>
    <property type="project" value="TreeGrafter"/>
</dbReference>
<gene>
    <name evidence="8" type="ORF">brsh051_14600</name>
</gene>
<proteinExistence type="inferred from homology"/>
<dbReference type="KEGG" id="broo:brsh051_14600"/>
<dbReference type="Pfam" id="PF00389">
    <property type="entry name" value="2-Hacid_dh"/>
    <property type="match status" value="1"/>
</dbReference>
<dbReference type="RefSeq" id="WP_286263574.1">
    <property type="nucleotide sequence ID" value="NZ_AP028056.1"/>
</dbReference>
<dbReference type="SUPFAM" id="SSF52283">
    <property type="entry name" value="Formate/glycerate dehydrogenase catalytic domain-like"/>
    <property type="match status" value="1"/>
</dbReference>
<dbReference type="PANTHER" id="PTHR10996">
    <property type="entry name" value="2-HYDROXYACID DEHYDROGENASE-RELATED"/>
    <property type="match status" value="1"/>
</dbReference>
<dbReference type="Gene3D" id="3.40.50.720">
    <property type="entry name" value="NAD(P)-binding Rossmann-like Domain"/>
    <property type="match status" value="2"/>
</dbReference>
<dbReference type="FunFam" id="3.40.50.720:FF:000213">
    <property type="entry name" value="Putative 2-hydroxyacid dehydrogenase"/>
    <property type="match status" value="1"/>
</dbReference>
<dbReference type="InterPro" id="IPR006139">
    <property type="entry name" value="D-isomer_2_OHA_DH_cat_dom"/>
</dbReference>
<dbReference type="Proteomes" id="UP001431656">
    <property type="component" value="Chromosome"/>
</dbReference>
<protein>
    <submittedName>
        <fullName evidence="8">2-hydroxyacid dehydrogenase</fullName>
    </submittedName>
</protein>
<reference evidence="8" key="1">
    <citation type="journal article" date="2024" name="Int. J. Syst. Evol. Microbiol.">
        <title>Brooklawnia propionicigenes sp. nov., a facultatively anaerobic, propionate-producing bacterium isolated from a methanogenic reactor treating waste from cattle farms.</title>
        <authorList>
            <person name="Akita Y."/>
            <person name="Ueki A."/>
            <person name="Tonouchi A."/>
            <person name="Sugawara Y."/>
            <person name="Honma S."/>
            <person name="Kaku N."/>
            <person name="Ueki K."/>
        </authorList>
    </citation>
    <scope>NUCLEOTIDE SEQUENCE</scope>
    <source>
        <strain evidence="8">SH051</strain>
    </source>
</reference>
<evidence type="ECO:0000256" key="5">
    <source>
        <dbReference type="RuleBase" id="RU003719"/>
    </source>
</evidence>
<evidence type="ECO:0000259" key="7">
    <source>
        <dbReference type="Pfam" id="PF02826"/>
    </source>
</evidence>
<dbReference type="InterPro" id="IPR036291">
    <property type="entry name" value="NAD(P)-bd_dom_sf"/>
</dbReference>
<dbReference type="SUPFAM" id="SSF51735">
    <property type="entry name" value="NAD(P)-binding Rossmann-fold domains"/>
    <property type="match status" value="1"/>
</dbReference>
<evidence type="ECO:0000256" key="1">
    <source>
        <dbReference type="ARBA" id="ARBA00005854"/>
    </source>
</evidence>
<evidence type="ECO:0000256" key="4">
    <source>
        <dbReference type="ARBA" id="ARBA00023027"/>
    </source>
</evidence>
<dbReference type="EMBL" id="AP028056">
    <property type="protein sequence ID" value="BEH02179.1"/>
    <property type="molecule type" value="Genomic_DNA"/>
</dbReference>
<keyword evidence="2" id="KW-0521">NADP</keyword>
<evidence type="ECO:0000313" key="8">
    <source>
        <dbReference type="EMBL" id="BEH02179.1"/>
    </source>
</evidence>
<dbReference type="AlphaFoldDB" id="A0AAN0KDW6"/>
<sequence>MTKPEILQIGPYPEWDQVPLEESFVVHKYFEAPDKAALLAEVGPKIRAVVTRGELGASTELIAALPNLEIICISGVGFDAVDLDACRARGIRVTNTPGVLTDDVADLGVALALAQARGIVGAEAWARSGNWAAKGFYPLQRKVTGKKAGVLGLGRIGFEVAKRLAGFNMDIAYSDISAKDYAPDWEFIADPVALAERSEFFFVTLAASAETRHIVNKDVIEAVGPDGVLINVSRASNVDEEALLDALESGKLGSAALDVFDNEPNINPRFLVLDNVLLQPHQASGTVETRKAMGQLMRDNLTAYFAGQDLPTPVI</sequence>
<feature type="domain" description="D-isomer specific 2-hydroxyacid dehydrogenase NAD-binding" evidence="7">
    <location>
        <begin position="109"/>
        <end position="283"/>
    </location>
</feature>
<keyword evidence="3 5" id="KW-0560">Oxidoreductase</keyword>
<feature type="domain" description="D-isomer specific 2-hydroxyacid dehydrogenase catalytic" evidence="6">
    <location>
        <begin position="21"/>
        <end position="314"/>
    </location>
</feature>
<dbReference type="GO" id="GO:0051287">
    <property type="term" value="F:NAD binding"/>
    <property type="evidence" value="ECO:0007669"/>
    <property type="project" value="InterPro"/>
</dbReference>
<organism evidence="8 9">
    <name type="scientific">Brooklawnia propionicigenes</name>
    <dbReference type="NCBI Taxonomy" id="3041175"/>
    <lineage>
        <taxon>Bacteria</taxon>
        <taxon>Bacillati</taxon>
        <taxon>Actinomycetota</taxon>
        <taxon>Actinomycetes</taxon>
        <taxon>Propionibacteriales</taxon>
        <taxon>Propionibacteriaceae</taxon>
        <taxon>Brooklawnia</taxon>
    </lineage>
</organism>
<dbReference type="GO" id="GO:0030267">
    <property type="term" value="F:glyoxylate reductase (NADPH) activity"/>
    <property type="evidence" value="ECO:0007669"/>
    <property type="project" value="TreeGrafter"/>
</dbReference>
<dbReference type="InterPro" id="IPR050223">
    <property type="entry name" value="D-isomer_2-hydroxyacid_DH"/>
</dbReference>
<name>A0AAN0KDW6_9ACTN</name>
<evidence type="ECO:0000256" key="2">
    <source>
        <dbReference type="ARBA" id="ARBA00022857"/>
    </source>
</evidence>
<keyword evidence="9" id="KW-1185">Reference proteome</keyword>
<evidence type="ECO:0000256" key="3">
    <source>
        <dbReference type="ARBA" id="ARBA00023002"/>
    </source>
</evidence>
<evidence type="ECO:0000313" key="9">
    <source>
        <dbReference type="Proteomes" id="UP001431656"/>
    </source>
</evidence>
<dbReference type="InterPro" id="IPR006140">
    <property type="entry name" value="D-isomer_DH_NAD-bd"/>
</dbReference>
<accession>A0AAN0KDW6</accession>
<dbReference type="Pfam" id="PF02826">
    <property type="entry name" value="2-Hacid_dh_C"/>
    <property type="match status" value="1"/>
</dbReference>
<dbReference type="PANTHER" id="PTHR10996:SF178">
    <property type="entry name" value="2-HYDROXYACID DEHYDROGENASE YGL185C-RELATED"/>
    <property type="match status" value="1"/>
</dbReference>
<dbReference type="CDD" id="cd12156">
    <property type="entry name" value="HPPR"/>
    <property type="match status" value="1"/>
</dbReference>
<comment type="similarity">
    <text evidence="1 5">Belongs to the D-isomer specific 2-hydroxyacid dehydrogenase family.</text>
</comment>